<evidence type="ECO:0000256" key="1">
    <source>
        <dbReference type="SAM" id="SignalP"/>
    </source>
</evidence>
<feature type="signal peptide" evidence="1">
    <location>
        <begin position="1"/>
        <end position="20"/>
    </location>
</feature>
<evidence type="ECO:0000313" key="2">
    <source>
        <dbReference type="EMBL" id="PJJ41010.1"/>
    </source>
</evidence>
<dbReference type="AlphaFoldDB" id="A0A2M9A5M4"/>
<name>A0A2M9A5M4_9BACT</name>
<evidence type="ECO:0008006" key="4">
    <source>
        <dbReference type="Google" id="ProtNLM"/>
    </source>
</evidence>
<reference evidence="2 3" key="1">
    <citation type="submission" date="2017-11" db="EMBL/GenBank/DDBJ databases">
        <title>Animal gut microbial communities from fecal samples from Wisconsin, USA.</title>
        <authorList>
            <person name="Neumann A."/>
        </authorList>
    </citation>
    <scope>NUCLEOTIDE SEQUENCE [LARGE SCALE GENOMIC DNA]</scope>
    <source>
        <strain evidence="2 3">UWS3</strain>
    </source>
</reference>
<proteinExistence type="predicted"/>
<accession>A0A2M9A5M4</accession>
<dbReference type="Proteomes" id="UP000231134">
    <property type="component" value="Unassembled WGS sequence"/>
</dbReference>
<sequence>MTLKKHCLFAALATFGIAAAAEEKVADNFELTGNIQTQAAKAFYDNDQDNTLDGFWFRANIGGSYSSDNFDAKVTIRMYAPNFNGGSDKYQADTYYGNYKWNDLGLNVKFGHWKTDTEGAGNFGAYLDKNLSKRGFLARDYSHDAFEVGWKKASNQLNVMIGTEDGNFNKGYLRVNDDLKLGDALKIGLGYRVNVLDLVQYDAVLTHAIDFRAKFNIAEKLAVYGEAAAIITGENDDVNEATIEAGSAAKPLYGQDSKYFPVYAGIEFPTAGILDKAFVEVEYVTDRDELNADADELGWAVGLVKKVGSRSKVQATVYSENKISDVGLSVRLTTTIR</sequence>
<comment type="caution">
    <text evidence="2">The sequence shown here is derived from an EMBL/GenBank/DDBJ whole genome shotgun (WGS) entry which is preliminary data.</text>
</comment>
<feature type="chain" id="PRO_5014650554" description="Porin" evidence="1">
    <location>
        <begin position="21"/>
        <end position="337"/>
    </location>
</feature>
<organism evidence="2 3">
    <name type="scientific">Hallerella succinigenes</name>
    <dbReference type="NCBI Taxonomy" id="1896222"/>
    <lineage>
        <taxon>Bacteria</taxon>
        <taxon>Pseudomonadati</taxon>
        <taxon>Fibrobacterota</taxon>
        <taxon>Fibrobacteria</taxon>
        <taxon>Fibrobacterales</taxon>
        <taxon>Fibrobacteraceae</taxon>
        <taxon>Hallerella</taxon>
    </lineage>
</organism>
<protein>
    <recommendedName>
        <fullName evidence="4">Porin</fullName>
    </recommendedName>
</protein>
<evidence type="ECO:0000313" key="3">
    <source>
        <dbReference type="Proteomes" id="UP000231134"/>
    </source>
</evidence>
<gene>
    <name evidence="2" type="ORF">BGX16_0964</name>
</gene>
<dbReference type="OrthoDB" id="9809263at2"/>
<dbReference type="EMBL" id="PGEX01000001">
    <property type="protein sequence ID" value="PJJ41010.1"/>
    <property type="molecule type" value="Genomic_DNA"/>
</dbReference>
<dbReference type="RefSeq" id="WP_100425027.1">
    <property type="nucleotide sequence ID" value="NZ_PGEX01000001.1"/>
</dbReference>
<keyword evidence="3" id="KW-1185">Reference proteome</keyword>
<keyword evidence="1" id="KW-0732">Signal</keyword>